<dbReference type="Pfam" id="PF00777">
    <property type="entry name" value="Glyco_transf_29"/>
    <property type="match status" value="1"/>
</dbReference>
<evidence type="ECO:0000256" key="8">
    <source>
        <dbReference type="ARBA" id="ARBA00023034"/>
    </source>
</evidence>
<organism evidence="14">
    <name type="scientific">Tetraselmis sp. GSL018</name>
    <dbReference type="NCBI Taxonomy" id="582737"/>
    <lineage>
        <taxon>Eukaryota</taxon>
        <taxon>Viridiplantae</taxon>
        <taxon>Chlorophyta</taxon>
        <taxon>core chlorophytes</taxon>
        <taxon>Chlorodendrophyceae</taxon>
        <taxon>Chlorodendrales</taxon>
        <taxon>Chlorodendraceae</taxon>
        <taxon>Tetraselmis</taxon>
    </lineage>
</organism>
<keyword evidence="7" id="KW-1133">Transmembrane helix</keyword>
<reference evidence="14" key="1">
    <citation type="submission" date="2014-05" db="EMBL/GenBank/DDBJ databases">
        <title>The transcriptome of the halophilic microalga Tetraselmis sp. GSL018 isolated from the Great Salt Lake, Utah.</title>
        <authorList>
            <person name="Jinkerson R.E."/>
            <person name="D'Adamo S."/>
            <person name="Posewitz M.C."/>
        </authorList>
    </citation>
    <scope>NUCLEOTIDE SEQUENCE</scope>
    <source>
        <strain evidence="14">GSL018</strain>
    </source>
</reference>
<protein>
    <recommendedName>
        <fullName evidence="13">beta-galactoside alpha-(2,6)-sialyltransferase</fullName>
        <ecNumber evidence="13">2.4.3.1</ecNumber>
    </recommendedName>
</protein>
<name>A0A061S847_9CHLO</name>
<dbReference type="AlphaFoldDB" id="A0A061S847"/>
<keyword evidence="9" id="KW-0472">Membrane</keyword>
<evidence type="ECO:0000256" key="4">
    <source>
        <dbReference type="ARBA" id="ARBA00022679"/>
    </source>
</evidence>
<evidence type="ECO:0000256" key="11">
    <source>
        <dbReference type="ARBA" id="ARBA00023180"/>
    </source>
</evidence>
<evidence type="ECO:0000256" key="1">
    <source>
        <dbReference type="ARBA" id="ARBA00004447"/>
    </source>
</evidence>
<dbReference type="InterPro" id="IPR001675">
    <property type="entry name" value="Glyco_trans_29"/>
</dbReference>
<dbReference type="GO" id="GO:0003835">
    <property type="term" value="F:beta-galactoside alpha-2,6-sialyltransferase activity"/>
    <property type="evidence" value="ECO:0007669"/>
    <property type="project" value="UniProtKB-EC"/>
</dbReference>
<keyword evidence="10" id="KW-1015">Disulfide bond</keyword>
<dbReference type="PANTHER" id="PTHR46059">
    <property type="entry name" value="BETA-GALACTOSIDE ALPHA-2,6-SIALYLTRANSFERASE"/>
    <property type="match status" value="1"/>
</dbReference>
<keyword evidence="6" id="KW-0735">Signal-anchor</keyword>
<keyword evidence="8" id="KW-0333">Golgi apparatus</keyword>
<dbReference type="EMBL" id="GBEZ01006206">
    <property type="protein sequence ID" value="JAC79174.1"/>
    <property type="molecule type" value="Transcribed_RNA"/>
</dbReference>
<evidence type="ECO:0000256" key="9">
    <source>
        <dbReference type="ARBA" id="ARBA00023136"/>
    </source>
</evidence>
<proteinExistence type="inferred from homology"/>
<comment type="catalytic activity">
    <reaction evidence="12">
        <text>a beta-D-galactoside + CMP-N-acetyl-beta-neuraminate = an N-acetyl-alpha-neuraminyl-(2-&gt;6)-beta-D-galactosyl derivative + CMP + H(+)</text>
        <dbReference type="Rhea" id="RHEA:52104"/>
        <dbReference type="ChEBI" id="CHEBI:15378"/>
        <dbReference type="ChEBI" id="CHEBI:28034"/>
        <dbReference type="ChEBI" id="CHEBI:57812"/>
        <dbReference type="ChEBI" id="CHEBI:60377"/>
        <dbReference type="ChEBI" id="CHEBI:136398"/>
        <dbReference type="EC" id="2.4.3.1"/>
    </reaction>
</comment>
<keyword evidence="4 14" id="KW-0808">Transferase</keyword>
<evidence type="ECO:0000256" key="6">
    <source>
        <dbReference type="ARBA" id="ARBA00022968"/>
    </source>
</evidence>
<dbReference type="Gene3D" id="3.90.1480.20">
    <property type="entry name" value="Glycosyl transferase family 29"/>
    <property type="match status" value="1"/>
</dbReference>
<gene>
    <name evidence="14" type="ORF">TSPGSL018_13357</name>
</gene>
<dbReference type="PANTHER" id="PTHR46059:SF1">
    <property type="entry name" value="BETA-GALACTOSIDE ALPHA-2,6-SIALYLTRANSFERASE"/>
    <property type="match status" value="1"/>
</dbReference>
<evidence type="ECO:0000256" key="3">
    <source>
        <dbReference type="ARBA" id="ARBA00022676"/>
    </source>
</evidence>
<evidence type="ECO:0000256" key="7">
    <source>
        <dbReference type="ARBA" id="ARBA00022989"/>
    </source>
</evidence>
<sequence length="235" mass="25937">MLSQIQGQQAYDLFGDNHLMHIWHKHVRERIKTSLQGLFSYKSPSLQYSYKQLSLVASRTVSRAQRQQNSGLAKSAKTAAWLATLFNACRRHGISSRDMAHLTVHRGNPFFSGPPGQRGTIPRADLPEYVNTRKCAVVGSSPALLGSNLGSKIDEHDTVFRFNAAPTKGFEEDVGKKTTIRLQNSYATGFSEYGEREICLVRLGSLVKPNKNGLTLGHLKSETTGLCICTAFPAV</sequence>
<evidence type="ECO:0000256" key="13">
    <source>
        <dbReference type="ARBA" id="ARBA00034329"/>
    </source>
</evidence>
<dbReference type="InterPro" id="IPR038578">
    <property type="entry name" value="GT29-like_sf"/>
</dbReference>
<evidence type="ECO:0000256" key="10">
    <source>
        <dbReference type="ARBA" id="ARBA00023157"/>
    </source>
</evidence>
<dbReference type="GO" id="GO:0032580">
    <property type="term" value="C:Golgi cisterna membrane"/>
    <property type="evidence" value="ECO:0007669"/>
    <property type="project" value="UniProtKB-SubCell"/>
</dbReference>
<keyword evidence="11" id="KW-0325">Glycoprotein</keyword>
<comment type="similarity">
    <text evidence="2">Belongs to the glycosyltransferase 29 family.</text>
</comment>
<keyword evidence="3 14" id="KW-0328">Glycosyltransferase</keyword>
<keyword evidence="5" id="KW-0812">Transmembrane</keyword>
<accession>A0A061S847</accession>
<comment type="subcellular location">
    <subcellularLocation>
        <location evidence="1">Golgi apparatus</location>
        <location evidence="1">Golgi stack membrane</location>
        <topology evidence="1">Single-pass type II membrane protein</topology>
    </subcellularLocation>
</comment>
<dbReference type="EC" id="2.4.3.1" evidence="13"/>
<evidence type="ECO:0000256" key="12">
    <source>
        <dbReference type="ARBA" id="ARBA00034249"/>
    </source>
</evidence>
<evidence type="ECO:0000256" key="5">
    <source>
        <dbReference type="ARBA" id="ARBA00022692"/>
    </source>
</evidence>
<evidence type="ECO:0000256" key="2">
    <source>
        <dbReference type="ARBA" id="ARBA00006003"/>
    </source>
</evidence>
<evidence type="ECO:0000313" key="14">
    <source>
        <dbReference type="EMBL" id="JAC79174.1"/>
    </source>
</evidence>